<reference evidence="2" key="1">
    <citation type="submission" date="2016-03" db="EMBL/GenBank/DDBJ databases">
        <title>Mechanisms controlling the formation of the plant cell surface in tip-growing cells are functionally conserved among land plants.</title>
        <authorList>
            <person name="Honkanen S."/>
            <person name="Jones V.A."/>
            <person name="Morieri G."/>
            <person name="Champion C."/>
            <person name="Hetherington A.J."/>
            <person name="Kelly S."/>
            <person name="Saint-Marcoux D."/>
            <person name="Proust H."/>
            <person name="Prescott H."/>
            <person name="Dolan L."/>
        </authorList>
    </citation>
    <scope>NUCLEOTIDE SEQUENCE [LARGE SCALE GENOMIC DNA]</scope>
    <source>
        <tissue evidence="2">Whole gametophyte</tissue>
    </source>
</reference>
<dbReference type="AlphaFoldDB" id="A0A176VZN1"/>
<feature type="coiled-coil region" evidence="1">
    <location>
        <begin position="76"/>
        <end position="142"/>
    </location>
</feature>
<evidence type="ECO:0000313" key="2">
    <source>
        <dbReference type="EMBL" id="OAE26247.1"/>
    </source>
</evidence>
<comment type="caution">
    <text evidence="2">The sequence shown here is derived from an EMBL/GenBank/DDBJ whole genome shotgun (WGS) entry which is preliminary data.</text>
</comment>
<proteinExistence type="predicted"/>
<organism evidence="2 3">
    <name type="scientific">Marchantia polymorpha subsp. ruderalis</name>
    <dbReference type="NCBI Taxonomy" id="1480154"/>
    <lineage>
        <taxon>Eukaryota</taxon>
        <taxon>Viridiplantae</taxon>
        <taxon>Streptophyta</taxon>
        <taxon>Embryophyta</taxon>
        <taxon>Marchantiophyta</taxon>
        <taxon>Marchantiopsida</taxon>
        <taxon>Marchantiidae</taxon>
        <taxon>Marchantiales</taxon>
        <taxon>Marchantiaceae</taxon>
        <taxon>Marchantia</taxon>
    </lineage>
</organism>
<protein>
    <submittedName>
        <fullName evidence="2">Uncharacterized protein</fullName>
    </submittedName>
</protein>
<evidence type="ECO:0000256" key="1">
    <source>
        <dbReference type="SAM" id="Coils"/>
    </source>
</evidence>
<gene>
    <name evidence="2" type="ORF">AXG93_1007s1030</name>
</gene>
<keyword evidence="1" id="KW-0175">Coiled coil</keyword>
<accession>A0A176VZN1</accession>
<name>A0A176VZN1_MARPO</name>
<sequence length="176" mass="19998">MRARPKKKAQRYVVVLESSESSVAMFEGTISLADEDVGEEEDLCIHECGTSGVQNSFASCVLWVKEMECKVLGLNLVKEKELREEEELRTKDLQREIATMKTERMELQGRIAAWTKAHNEEMQSANELMASLAEETKKHEANLASWAKRLTECETAKSSKVKCRLKLDVNCDQLQD</sequence>
<evidence type="ECO:0000313" key="3">
    <source>
        <dbReference type="Proteomes" id="UP000077202"/>
    </source>
</evidence>
<dbReference type="EMBL" id="LVLJ01002207">
    <property type="protein sequence ID" value="OAE26247.1"/>
    <property type="molecule type" value="Genomic_DNA"/>
</dbReference>
<dbReference type="Proteomes" id="UP000077202">
    <property type="component" value="Unassembled WGS sequence"/>
</dbReference>
<keyword evidence="3" id="KW-1185">Reference proteome</keyword>